<evidence type="ECO:0000256" key="5">
    <source>
        <dbReference type="ARBA" id="ARBA00023292"/>
    </source>
</evidence>
<dbReference type="FunFam" id="2.10.25.10:FF:000051">
    <property type="entry name" value="Laminin subunit alpha 4"/>
    <property type="match status" value="1"/>
</dbReference>
<keyword evidence="3 6" id="KW-1015">Disulfide bond</keyword>
<feature type="disulfide bond" evidence="6">
    <location>
        <begin position="65"/>
        <end position="74"/>
    </location>
</feature>
<feature type="disulfide bond" evidence="6">
    <location>
        <begin position="77"/>
        <end position="91"/>
    </location>
</feature>
<dbReference type="PROSITE" id="PS01248">
    <property type="entry name" value="EGF_LAM_1"/>
    <property type="match status" value="1"/>
</dbReference>
<feature type="disulfide bond" evidence="6">
    <location>
        <begin position="29"/>
        <end position="43"/>
    </location>
</feature>
<dbReference type="KEGG" id="bgt:106062274"/>
<keyword evidence="2" id="KW-0677">Repeat</keyword>
<evidence type="ECO:0000256" key="1">
    <source>
        <dbReference type="ARBA" id="ARBA00022729"/>
    </source>
</evidence>
<evidence type="ECO:0000259" key="7">
    <source>
        <dbReference type="PROSITE" id="PS50027"/>
    </source>
</evidence>
<feature type="disulfide bond" evidence="6">
    <location>
        <begin position="17"/>
        <end position="26"/>
    </location>
</feature>
<dbReference type="Gene3D" id="2.10.25.10">
    <property type="entry name" value="Laminin"/>
    <property type="match status" value="2"/>
</dbReference>
<dbReference type="InterPro" id="IPR050440">
    <property type="entry name" value="Laminin/Netrin_ECM"/>
</dbReference>
<dbReference type="STRING" id="6526.A0A2C9L5J6"/>
<evidence type="ECO:0000313" key="8">
    <source>
        <dbReference type="EnsemblMetazoa" id="BGLB027325-PA"/>
    </source>
</evidence>
<protein>
    <recommendedName>
        <fullName evidence="7">Laminin EGF-like domain-containing protein</fullName>
    </recommendedName>
</protein>
<proteinExistence type="predicted"/>
<dbReference type="GO" id="GO:0009888">
    <property type="term" value="P:tissue development"/>
    <property type="evidence" value="ECO:0007669"/>
    <property type="project" value="TreeGrafter"/>
</dbReference>
<dbReference type="Proteomes" id="UP000076420">
    <property type="component" value="Unassembled WGS sequence"/>
</dbReference>
<evidence type="ECO:0000256" key="4">
    <source>
        <dbReference type="ARBA" id="ARBA00023180"/>
    </source>
</evidence>
<feature type="domain" description="Laminin EGF-like" evidence="7">
    <location>
        <begin position="1"/>
        <end position="45"/>
    </location>
</feature>
<dbReference type="Pfam" id="PF00053">
    <property type="entry name" value="EGF_laminin"/>
    <property type="match status" value="2"/>
</dbReference>
<evidence type="ECO:0000256" key="2">
    <source>
        <dbReference type="ARBA" id="ARBA00022737"/>
    </source>
</evidence>
<name>A0A2C9L5J6_BIOGL</name>
<dbReference type="SMART" id="SM00180">
    <property type="entry name" value="EGF_Lam"/>
    <property type="match status" value="2"/>
</dbReference>
<accession>A0A2C9L5J6</accession>
<comment type="caution">
    <text evidence="6">Lacks conserved residue(s) required for the propagation of feature annotation.</text>
</comment>
<evidence type="ECO:0000313" key="9">
    <source>
        <dbReference type="Proteomes" id="UP000076420"/>
    </source>
</evidence>
<dbReference type="EnsemblMetazoa" id="BGLB027325-RA">
    <property type="protein sequence ID" value="BGLB027325-PA"/>
    <property type="gene ID" value="BGLB027325"/>
</dbReference>
<keyword evidence="1" id="KW-0732">Signal</keyword>
<reference evidence="8" key="1">
    <citation type="submission" date="2020-05" db="UniProtKB">
        <authorList>
            <consortium name="EnsemblMetazoa"/>
        </authorList>
    </citation>
    <scope>IDENTIFICATION</scope>
    <source>
        <strain evidence="8">BB02</strain>
    </source>
</reference>
<sequence>MTNPRSCDRFTGDCLICERHTAGSRCEYCQDWYWGDAITQKNCQQCSCNRCGSVSCYKENGFCQCKPNVVGQDCDRCAQNTWGFDFCSGGCRDCECGAGAVSSQSHN</sequence>
<dbReference type="PANTHER" id="PTHR10574:SF406">
    <property type="entry name" value="LAMININ SUBUNIT ALPHA 5"/>
    <property type="match status" value="1"/>
</dbReference>
<keyword evidence="4" id="KW-0325">Glycoprotein</keyword>
<keyword evidence="5 6" id="KW-0424">Laminin EGF-like domain</keyword>
<organism evidence="8 9">
    <name type="scientific">Biomphalaria glabrata</name>
    <name type="common">Bloodfluke planorb</name>
    <name type="synonym">Freshwater snail</name>
    <dbReference type="NCBI Taxonomy" id="6526"/>
    <lineage>
        <taxon>Eukaryota</taxon>
        <taxon>Metazoa</taxon>
        <taxon>Spiralia</taxon>
        <taxon>Lophotrochozoa</taxon>
        <taxon>Mollusca</taxon>
        <taxon>Gastropoda</taxon>
        <taxon>Heterobranchia</taxon>
        <taxon>Euthyneura</taxon>
        <taxon>Panpulmonata</taxon>
        <taxon>Hygrophila</taxon>
        <taxon>Lymnaeoidea</taxon>
        <taxon>Planorbidae</taxon>
        <taxon>Biomphalaria</taxon>
    </lineage>
</organism>
<dbReference type="VEuPathDB" id="VectorBase:BGLB027325"/>
<dbReference type="CDD" id="cd00055">
    <property type="entry name" value="EGF_Lam"/>
    <property type="match status" value="2"/>
</dbReference>
<feature type="domain" description="Laminin EGF-like" evidence="7">
    <location>
        <begin position="46"/>
        <end position="93"/>
    </location>
</feature>
<dbReference type="PANTHER" id="PTHR10574">
    <property type="entry name" value="NETRIN/LAMININ-RELATED"/>
    <property type="match status" value="1"/>
</dbReference>
<dbReference type="SUPFAM" id="SSF57196">
    <property type="entry name" value="EGF/Laminin"/>
    <property type="match status" value="2"/>
</dbReference>
<dbReference type="InterPro" id="IPR002049">
    <property type="entry name" value="LE_dom"/>
</dbReference>
<evidence type="ECO:0000256" key="3">
    <source>
        <dbReference type="ARBA" id="ARBA00023157"/>
    </source>
</evidence>
<dbReference type="PROSITE" id="PS50027">
    <property type="entry name" value="EGF_LAM_2"/>
    <property type="match status" value="2"/>
</dbReference>
<dbReference type="AlphaFoldDB" id="A0A2C9L5J6"/>
<evidence type="ECO:0000256" key="6">
    <source>
        <dbReference type="PROSITE-ProRule" id="PRU00460"/>
    </source>
</evidence>
<gene>
    <name evidence="8" type="primary">106062274</name>
</gene>
<dbReference type="GO" id="GO:0009887">
    <property type="term" value="P:animal organ morphogenesis"/>
    <property type="evidence" value="ECO:0007669"/>
    <property type="project" value="TreeGrafter"/>
</dbReference>